<evidence type="ECO:0000256" key="2">
    <source>
        <dbReference type="SAM" id="MobiDB-lite"/>
    </source>
</evidence>
<protein>
    <submittedName>
        <fullName evidence="4">Uncharacterized protein</fullName>
    </submittedName>
</protein>
<evidence type="ECO:0000256" key="3">
    <source>
        <dbReference type="SAM" id="SignalP"/>
    </source>
</evidence>
<keyword evidence="3" id="KW-0732">Signal</keyword>
<evidence type="ECO:0000256" key="1">
    <source>
        <dbReference type="SAM" id="Coils"/>
    </source>
</evidence>
<dbReference type="EMBL" id="HBUF01424253">
    <property type="protein sequence ID" value="CAG6741212.1"/>
    <property type="molecule type" value="Transcribed_RNA"/>
</dbReference>
<feature type="chain" id="PRO_5034062429" evidence="3">
    <location>
        <begin position="19"/>
        <end position="296"/>
    </location>
</feature>
<feature type="coiled-coil region" evidence="1">
    <location>
        <begin position="164"/>
        <end position="191"/>
    </location>
</feature>
<sequence>MFRTCLFPALLFVSSIHTFHTMTWAHGYHEQYQRSLGHVKKANEIGGAEASQKIKENTDGLRRIRRDTDQTKEDTKDTSSSVEEITYNPNISNPFDDPNHFVHKYHFKRNRQEEKTELEWMNATREIIDEEIRNESYVKSDYKFRAALEEKLFELGKKGQFVELERLVAQIERAQKLQDEFQKSLEDAGKKANRRLVTPLPDNPVPGHHQHLDHLRDLQAYMVKRRSQGASERLIISRVSDKMMEYWFNFVGNQTAGVIPTTSRPTTPEPMEYVKSTPPPPVRNPFHFFNAKHNIG</sequence>
<reference evidence="4" key="1">
    <citation type="submission" date="2021-05" db="EMBL/GenBank/DDBJ databases">
        <authorList>
            <person name="Alioto T."/>
            <person name="Alioto T."/>
            <person name="Gomez Garrido J."/>
        </authorList>
    </citation>
    <scope>NUCLEOTIDE SEQUENCE</scope>
</reference>
<keyword evidence="1" id="KW-0175">Coiled coil</keyword>
<evidence type="ECO:0000313" key="4">
    <source>
        <dbReference type="EMBL" id="CAG6741212.1"/>
    </source>
</evidence>
<dbReference type="AlphaFoldDB" id="A0A8D8Z5M3"/>
<organism evidence="4">
    <name type="scientific">Cacopsylla melanoneura</name>
    <dbReference type="NCBI Taxonomy" id="428564"/>
    <lineage>
        <taxon>Eukaryota</taxon>
        <taxon>Metazoa</taxon>
        <taxon>Ecdysozoa</taxon>
        <taxon>Arthropoda</taxon>
        <taxon>Hexapoda</taxon>
        <taxon>Insecta</taxon>
        <taxon>Pterygota</taxon>
        <taxon>Neoptera</taxon>
        <taxon>Paraneoptera</taxon>
        <taxon>Hemiptera</taxon>
        <taxon>Sternorrhyncha</taxon>
        <taxon>Psylloidea</taxon>
        <taxon>Psyllidae</taxon>
        <taxon>Psyllinae</taxon>
        <taxon>Cacopsylla</taxon>
    </lineage>
</organism>
<accession>A0A8D8Z5M3</accession>
<feature type="region of interest" description="Disordered" evidence="2">
    <location>
        <begin position="259"/>
        <end position="279"/>
    </location>
</feature>
<feature type="signal peptide" evidence="3">
    <location>
        <begin position="1"/>
        <end position="18"/>
    </location>
</feature>
<feature type="compositionally biased region" description="Basic and acidic residues" evidence="2">
    <location>
        <begin position="53"/>
        <end position="77"/>
    </location>
</feature>
<proteinExistence type="predicted"/>
<feature type="region of interest" description="Disordered" evidence="2">
    <location>
        <begin position="53"/>
        <end position="82"/>
    </location>
</feature>
<name>A0A8D8Z5M3_9HEMI</name>